<dbReference type="PANTHER" id="PTHR30121:SF12">
    <property type="entry name" value="TYPE IV SECRETION SYSTEM PROTEIN CAGE"/>
    <property type="match status" value="1"/>
</dbReference>
<keyword evidence="2" id="KW-0547">Nucleotide-binding</keyword>
<dbReference type="NCBIfam" id="NF010404">
    <property type="entry name" value="PRK13830.1"/>
    <property type="match status" value="1"/>
</dbReference>
<dbReference type="InterPro" id="IPR051162">
    <property type="entry name" value="T4SS_component"/>
</dbReference>
<dbReference type="Pfam" id="PF03135">
    <property type="entry name" value="CagE_TrbE_VirB"/>
    <property type="match status" value="1"/>
</dbReference>
<accession>A0AA42CK92</accession>
<dbReference type="InterPro" id="IPR043964">
    <property type="entry name" value="P-loop_TraG"/>
</dbReference>
<dbReference type="SMART" id="SM00382">
    <property type="entry name" value="AAA"/>
    <property type="match status" value="1"/>
</dbReference>
<dbReference type="Pfam" id="PF19044">
    <property type="entry name" value="P-loop_TraG"/>
    <property type="match status" value="1"/>
</dbReference>
<gene>
    <name evidence="5" type="ORF">OL599_24250</name>
</gene>
<dbReference type="CDD" id="cd01127">
    <property type="entry name" value="TrwB_TraG_TraD_VirD4"/>
    <property type="match status" value="1"/>
</dbReference>
<sequence length="822" mass="91101">MLKLKTFRDKAAGLADLLNWSHLVDSGIVLCKDGSLLAGWFYRAPDIASSTDGERNWLSGRVNAALARLGAGWASWVDAVRLPTASYPAAELSHFPDPVSRLMDAERRAQFLQEGRHYEGEYAIVVQFTPPLRRKSKLADLIYDDDPAEAVSPASRILEQFRKALADLEDAIGDAVSLRRMESYTFTDRFGRHHLRDHLVNYLHFALTGEEIALNIPPAGAYLDAVIGGRELWPGDTPRLGSALDGRFICCVAIEGFPAESFPGILDMLDHQPISFRWSTRMIYLDQHETLAELRKFRRKWKQQVRGFWTQVFRTQGGSINEDALLMSHQADAAIAAASSALVTFGYCTPVIVLMDGDRAALIESAHLVVREIMREGFSARIETVNAMEAWLGSLPGHTVPNVRRPMIHTGNLADLLPLAGVWTGHEENPCPFYPSGAPPLMHGATTGATPFRINLHVDDVGHTLVFGPTGAGKSVLLCTIALQALRYPGVTICAFDKGQSMWATVNACSGRHYNVAGDGAGPAFCPLSVLETEADVAWAEDWIATCFELQAGRAPVPREREAIHHAMVLLREANDRTLTHFVAQVQDETIRSALRYYTLEGTLGRLLDAEADGIAEASFLVFEIEDLMAMGERNLIPVLLYLFRRFERSLKGQPAYLLLDEAWVMLGHPVFRAKIREWLKVLRKANCAVILATQSLSDAVRSGILDVLIESCPTKIFLPNEEATTAGTSEHPGPRDLYEAMGLNETQIEIIRTATKKRHYYLVSPEGRRLFDLGLGPIALSFAGISSKEQIAHLDRLAQREGERWPFAWLDEQGVDYAALQ</sequence>
<keyword evidence="3" id="KW-0067">ATP-binding</keyword>
<dbReference type="InterPro" id="IPR027417">
    <property type="entry name" value="P-loop_NTPase"/>
</dbReference>
<comment type="similarity">
    <text evidence="1">Belongs to the TrbE/VirB4 family.</text>
</comment>
<keyword evidence="6" id="KW-1185">Reference proteome</keyword>
<dbReference type="InterPro" id="IPR003593">
    <property type="entry name" value="AAA+_ATPase"/>
</dbReference>
<dbReference type="RefSeq" id="WP_264716639.1">
    <property type="nucleotide sequence ID" value="NZ_JAPDNT010000045.1"/>
</dbReference>
<evidence type="ECO:0000313" key="6">
    <source>
        <dbReference type="Proteomes" id="UP001165679"/>
    </source>
</evidence>
<dbReference type="PANTHER" id="PTHR30121">
    <property type="entry name" value="UNCHARACTERIZED PROTEIN YJGR-RELATED"/>
    <property type="match status" value="1"/>
</dbReference>
<reference evidence="5" key="1">
    <citation type="submission" date="2022-09" db="EMBL/GenBank/DDBJ databases">
        <title>Rhodovastum sp. nov. RN2-1 isolated from soil in Seongnam, South Korea.</title>
        <authorList>
            <person name="Le N.T."/>
        </authorList>
    </citation>
    <scope>NUCLEOTIDE SEQUENCE</scope>
    <source>
        <strain evidence="5">RN2-1</strain>
    </source>
</reference>
<comment type="caution">
    <text evidence="5">The sequence shown here is derived from an EMBL/GenBank/DDBJ whole genome shotgun (WGS) entry which is preliminary data.</text>
</comment>
<dbReference type="Proteomes" id="UP001165679">
    <property type="component" value="Unassembled WGS sequence"/>
</dbReference>
<evidence type="ECO:0000259" key="4">
    <source>
        <dbReference type="SMART" id="SM00382"/>
    </source>
</evidence>
<evidence type="ECO:0000256" key="1">
    <source>
        <dbReference type="ARBA" id="ARBA00006512"/>
    </source>
</evidence>
<dbReference type="SUPFAM" id="SSF52540">
    <property type="entry name" value="P-loop containing nucleoside triphosphate hydrolases"/>
    <property type="match status" value="1"/>
</dbReference>
<reference evidence="5" key="2">
    <citation type="submission" date="2022-10" db="EMBL/GenBank/DDBJ databases">
        <authorList>
            <person name="Trinh H.N."/>
        </authorList>
    </citation>
    <scope>NUCLEOTIDE SEQUENCE</scope>
    <source>
        <strain evidence="5">RN2-1</strain>
    </source>
</reference>
<evidence type="ECO:0000313" key="5">
    <source>
        <dbReference type="EMBL" id="MCW3477677.1"/>
    </source>
</evidence>
<dbReference type="Gene3D" id="3.40.50.300">
    <property type="entry name" value="P-loop containing nucleotide triphosphate hydrolases"/>
    <property type="match status" value="2"/>
</dbReference>
<evidence type="ECO:0000256" key="3">
    <source>
        <dbReference type="ARBA" id="ARBA00022840"/>
    </source>
</evidence>
<feature type="domain" description="AAA+ ATPase" evidence="4">
    <location>
        <begin position="460"/>
        <end position="712"/>
    </location>
</feature>
<proteinExistence type="inferred from homology"/>
<dbReference type="GO" id="GO:0005524">
    <property type="term" value="F:ATP binding"/>
    <property type="evidence" value="ECO:0007669"/>
    <property type="project" value="UniProtKB-KW"/>
</dbReference>
<organism evidence="5 6">
    <name type="scientific">Limobrevibacterium gyesilva</name>
    <dbReference type="NCBI Taxonomy" id="2991712"/>
    <lineage>
        <taxon>Bacteria</taxon>
        <taxon>Pseudomonadati</taxon>
        <taxon>Pseudomonadota</taxon>
        <taxon>Alphaproteobacteria</taxon>
        <taxon>Acetobacterales</taxon>
        <taxon>Acetobacteraceae</taxon>
        <taxon>Limobrevibacterium</taxon>
    </lineage>
</organism>
<name>A0AA42CK92_9PROT</name>
<dbReference type="AlphaFoldDB" id="A0AA42CK92"/>
<evidence type="ECO:0000256" key="2">
    <source>
        <dbReference type="ARBA" id="ARBA00022741"/>
    </source>
</evidence>
<dbReference type="EMBL" id="JAPDNT010000045">
    <property type="protein sequence ID" value="MCW3477677.1"/>
    <property type="molecule type" value="Genomic_DNA"/>
</dbReference>
<protein>
    <submittedName>
        <fullName evidence="5">Transporter</fullName>
    </submittedName>
</protein>
<dbReference type="InterPro" id="IPR018145">
    <property type="entry name" value="CagE_TrbE_VirB_cntrl_dom"/>
</dbReference>